<comment type="caution">
    <text evidence="12">The sequence shown here is derived from an EMBL/GenBank/DDBJ whole genome shotgun (WGS) entry which is preliminary data.</text>
</comment>
<dbReference type="GO" id="GO:0044718">
    <property type="term" value="P:siderophore transmembrane transport"/>
    <property type="evidence" value="ECO:0007669"/>
    <property type="project" value="TreeGrafter"/>
</dbReference>
<keyword evidence="3 8" id="KW-1134">Transmembrane beta strand</keyword>
<dbReference type="InterPro" id="IPR036942">
    <property type="entry name" value="Beta-barrel_TonB_sf"/>
</dbReference>
<dbReference type="Pfam" id="PF07715">
    <property type="entry name" value="Plug"/>
    <property type="match status" value="1"/>
</dbReference>
<dbReference type="PROSITE" id="PS52016">
    <property type="entry name" value="TONB_DEPENDENT_REC_3"/>
    <property type="match status" value="1"/>
</dbReference>
<keyword evidence="5 9" id="KW-0798">TonB box</keyword>
<keyword evidence="2 8" id="KW-0813">Transport</keyword>
<dbReference type="Pfam" id="PF00593">
    <property type="entry name" value="TonB_dep_Rec_b-barrel"/>
    <property type="match status" value="1"/>
</dbReference>
<dbReference type="GO" id="GO:0009279">
    <property type="term" value="C:cell outer membrane"/>
    <property type="evidence" value="ECO:0007669"/>
    <property type="project" value="UniProtKB-SubCell"/>
</dbReference>
<accession>A0A3D8J9W3</accession>
<reference evidence="12 13" key="1">
    <citation type="submission" date="2018-04" db="EMBL/GenBank/DDBJ databases">
        <title>Novel Campyloabacter and Helicobacter Species and Strains.</title>
        <authorList>
            <person name="Mannion A.J."/>
            <person name="Shen Z."/>
            <person name="Fox J.G."/>
        </authorList>
    </citation>
    <scope>NUCLEOTIDE SEQUENCE [LARGE SCALE GENOMIC DNA]</scope>
    <source>
        <strain evidence="12 13">MIT 04-9362</strain>
    </source>
</reference>
<proteinExistence type="inferred from homology"/>
<evidence type="ECO:0000256" key="2">
    <source>
        <dbReference type="ARBA" id="ARBA00022448"/>
    </source>
</evidence>
<keyword evidence="7 8" id="KW-0998">Cell outer membrane</keyword>
<dbReference type="Gene3D" id="2.40.170.20">
    <property type="entry name" value="TonB-dependent receptor, beta-barrel domain"/>
    <property type="match status" value="1"/>
</dbReference>
<keyword evidence="6 8" id="KW-0472">Membrane</keyword>
<evidence type="ECO:0000313" key="13">
    <source>
        <dbReference type="Proteomes" id="UP000256695"/>
    </source>
</evidence>
<comment type="similarity">
    <text evidence="8 9">Belongs to the TonB-dependent receptor family.</text>
</comment>
<comment type="subcellular location">
    <subcellularLocation>
        <location evidence="1 8">Cell outer membrane</location>
        <topology evidence="1 8">Multi-pass membrane protein</topology>
    </subcellularLocation>
</comment>
<keyword evidence="4 8" id="KW-0812">Transmembrane</keyword>
<dbReference type="InterPro" id="IPR039426">
    <property type="entry name" value="TonB-dep_rcpt-like"/>
</dbReference>
<name>A0A3D8J9W3_9HELI</name>
<gene>
    <name evidence="12" type="ORF">CQA57_01920</name>
</gene>
<dbReference type="Gene3D" id="2.170.130.10">
    <property type="entry name" value="TonB-dependent receptor, plug domain"/>
    <property type="match status" value="1"/>
</dbReference>
<evidence type="ECO:0000256" key="3">
    <source>
        <dbReference type="ARBA" id="ARBA00022452"/>
    </source>
</evidence>
<evidence type="ECO:0000256" key="9">
    <source>
        <dbReference type="RuleBase" id="RU003357"/>
    </source>
</evidence>
<evidence type="ECO:0000256" key="7">
    <source>
        <dbReference type="ARBA" id="ARBA00023237"/>
    </source>
</evidence>
<dbReference type="OrthoDB" id="78201at2"/>
<dbReference type="SUPFAM" id="SSF56935">
    <property type="entry name" value="Porins"/>
    <property type="match status" value="1"/>
</dbReference>
<sequence>MKKYLFLFTTFLFSLAQEENKELQKIITSDFKTKLDELNRNVYIIDKDMIEDKGFTSLNQVFSYAPFVGFSNTGIGSNIDLRGQGSSANVNTQILLNGISLNMLDSSHGVTPLDSISINDIESIEILPGGGAVMYGNGTRGGVVNINTKKRYENFSLNSGISYNYSNGSQTQIDLKIGDKIKENLFYTLSTRYLFSQGYRDKDLGHLGNIGGNFTWDISQNHSLSFDFNYFKGISSSTPVLRFSDITTPSVSDRTKAGDGEIKTLQDRISLALTYDYKINKRHKLNFKTFYHYYNSFYDKNLQNMNYTYSTFYLENTQVNQKGSYFLDTKLGFQTKYDYQHNNGLFILGIDSIYNKGIRNLDLLIDWSGNLALGKISLTGYNHSIFTYVDASKFSNAIYAIEKYDFTKNFSLTTGGRYELAYYDGYRKLANDMKISMTSFSPISTYNLYKNISDLHHNFAFEFIPKYKLAIGDLYFKYEHGFRSPNPDNLTYRNGSGASANYIDTNIKSENYDTLEIGTKLFANHHAMFLITAFYTLTNDEIYTIGSAHTGSGFKVGNYDLTQRAGIELASEQNFFDGILSFSESFSYIDARILKNEGQKVNTLIPYVSNYKATLNASYEFVKNYKLWIQNAFIGTQRDSAQNIIKSYNLTDIGLGFKHKFFSLSLGIRNLFDSFYYSFYNKDKSDEVIGYAFLIAQGRSYFIEGRYKF</sequence>
<evidence type="ECO:0000256" key="6">
    <source>
        <dbReference type="ARBA" id="ARBA00023136"/>
    </source>
</evidence>
<dbReference type="PANTHER" id="PTHR30069:SF27">
    <property type="entry name" value="BLL4766 PROTEIN"/>
    <property type="match status" value="1"/>
</dbReference>
<dbReference type="InterPro" id="IPR037066">
    <property type="entry name" value="Plug_dom_sf"/>
</dbReference>
<dbReference type="GO" id="GO:0015344">
    <property type="term" value="F:siderophore uptake transmembrane transporter activity"/>
    <property type="evidence" value="ECO:0007669"/>
    <property type="project" value="TreeGrafter"/>
</dbReference>
<dbReference type="RefSeq" id="WP_115578554.1">
    <property type="nucleotide sequence ID" value="NZ_NXLX01000003.1"/>
</dbReference>
<keyword evidence="12" id="KW-0675">Receptor</keyword>
<protein>
    <submittedName>
        <fullName evidence="12">TonB-dependent receptor</fullName>
    </submittedName>
</protein>
<dbReference type="Proteomes" id="UP000256695">
    <property type="component" value="Unassembled WGS sequence"/>
</dbReference>
<evidence type="ECO:0000256" key="4">
    <source>
        <dbReference type="ARBA" id="ARBA00022692"/>
    </source>
</evidence>
<feature type="domain" description="TonB-dependent receptor plug" evidence="11">
    <location>
        <begin position="36"/>
        <end position="143"/>
    </location>
</feature>
<dbReference type="InterPro" id="IPR012910">
    <property type="entry name" value="Plug_dom"/>
</dbReference>
<evidence type="ECO:0000256" key="1">
    <source>
        <dbReference type="ARBA" id="ARBA00004571"/>
    </source>
</evidence>
<dbReference type="PANTHER" id="PTHR30069">
    <property type="entry name" value="TONB-DEPENDENT OUTER MEMBRANE RECEPTOR"/>
    <property type="match status" value="1"/>
</dbReference>
<evidence type="ECO:0000256" key="5">
    <source>
        <dbReference type="ARBA" id="ARBA00023077"/>
    </source>
</evidence>
<evidence type="ECO:0000313" key="12">
    <source>
        <dbReference type="EMBL" id="RDU74259.1"/>
    </source>
</evidence>
<organism evidence="12 13">
    <name type="scientific">Helicobacter anseris</name>
    <dbReference type="NCBI Taxonomy" id="375926"/>
    <lineage>
        <taxon>Bacteria</taxon>
        <taxon>Pseudomonadati</taxon>
        <taxon>Campylobacterota</taxon>
        <taxon>Epsilonproteobacteria</taxon>
        <taxon>Campylobacterales</taxon>
        <taxon>Helicobacteraceae</taxon>
        <taxon>Helicobacter</taxon>
    </lineage>
</organism>
<evidence type="ECO:0000256" key="8">
    <source>
        <dbReference type="PROSITE-ProRule" id="PRU01360"/>
    </source>
</evidence>
<keyword evidence="13" id="KW-1185">Reference proteome</keyword>
<dbReference type="AlphaFoldDB" id="A0A3D8J9W3"/>
<evidence type="ECO:0000259" key="10">
    <source>
        <dbReference type="Pfam" id="PF00593"/>
    </source>
</evidence>
<evidence type="ECO:0000259" key="11">
    <source>
        <dbReference type="Pfam" id="PF07715"/>
    </source>
</evidence>
<dbReference type="EMBL" id="NXLX01000003">
    <property type="protein sequence ID" value="RDU74259.1"/>
    <property type="molecule type" value="Genomic_DNA"/>
</dbReference>
<dbReference type="InterPro" id="IPR000531">
    <property type="entry name" value="Beta-barrel_TonB"/>
</dbReference>
<feature type="domain" description="TonB-dependent receptor-like beta-barrel" evidence="10">
    <location>
        <begin position="216"/>
        <end position="671"/>
    </location>
</feature>